<sequence>MVSKVKAIFNHIANNLAENSRTRSMLNVNVKLYKMTHKFKLDSFLEFRAEQKRNPYSFVMSVRMSQIPPGITDDPTEGRVEPSAGAAPPRRDLCHAFDAKPPPSAGYTDAVISCRSKKRIADPLLTHKHKRPGPAAPANA</sequence>
<protein>
    <submittedName>
        <fullName evidence="2">Uncharacterized protein</fullName>
    </submittedName>
</protein>
<dbReference type="Proteomes" id="UP000299102">
    <property type="component" value="Unassembled WGS sequence"/>
</dbReference>
<evidence type="ECO:0000313" key="3">
    <source>
        <dbReference type="Proteomes" id="UP000299102"/>
    </source>
</evidence>
<feature type="region of interest" description="Disordered" evidence="1">
    <location>
        <begin position="67"/>
        <end position="109"/>
    </location>
</feature>
<accession>A0A4C1V0A8</accession>
<comment type="caution">
    <text evidence="2">The sequence shown here is derived from an EMBL/GenBank/DDBJ whole genome shotgun (WGS) entry which is preliminary data.</text>
</comment>
<proteinExistence type="predicted"/>
<dbReference type="AlphaFoldDB" id="A0A4C1V0A8"/>
<dbReference type="EMBL" id="BGZK01000255">
    <property type="protein sequence ID" value="GBP32155.1"/>
    <property type="molecule type" value="Genomic_DNA"/>
</dbReference>
<feature type="region of interest" description="Disordered" evidence="1">
    <location>
        <begin position="121"/>
        <end position="140"/>
    </location>
</feature>
<name>A0A4C1V0A8_EUMVA</name>
<evidence type="ECO:0000256" key="1">
    <source>
        <dbReference type="SAM" id="MobiDB-lite"/>
    </source>
</evidence>
<evidence type="ECO:0000313" key="2">
    <source>
        <dbReference type="EMBL" id="GBP32155.1"/>
    </source>
</evidence>
<organism evidence="2 3">
    <name type="scientific">Eumeta variegata</name>
    <name type="common">Bagworm moth</name>
    <name type="synonym">Eumeta japonica</name>
    <dbReference type="NCBI Taxonomy" id="151549"/>
    <lineage>
        <taxon>Eukaryota</taxon>
        <taxon>Metazoa</taxon>
        <taxon>Ecdysozoa</taxon>
        <taxon>Arthropoda</taxon>
        <taxon>Hexapoda</taxon>
        <taxon>Insecta</taxon>
        <taxon>Pterygota</taxon>
        <taxon>Neoptera</taxon>
        <taxon>Endopterygota</taxon>
        <taxon>Lepidoptera</taxon>
        <taxon>Glossata</taxon>
        <taxon>Ditrysia</taxon>
        <taxon>Tineoidea</taxon>
        <taxon>Psychidae</taxon>
        <taxon>Oiketicinae</taxon>
        <taxon>Eumeta</taxon>
    </lineage>
</organism>
<keyword evidence="3" id="KW-1185">Reference proteome</keyword>
<feature type="compositionally biased region" description="Basic and acidic residues" evidence="1">
    <location>
        <begin position="89"/>
        <end position="98"/>
    </location>
</feature>
<gene>
    <name evidence="2" type="ORF">EVAR_80922_1</name>
</gene>
<reference evidence="2 3" key="1">
    <citation type="journal article" date="2019" name="Commun. Biol.">
        <title>The bagworm genome reveals a unique fibroin gene that provides high tensile strength.</title>
        <authorList>
            <person name="Kono N."/>
            <person name="Nakamura H."/>
            <person name="Ohtoshi R."/>
            <person name="Tomita M."/>
            <person name="Numata K."/>
            <person name="Arakawa K."/>
        </authorList>
    </citation>
    <scope>NUCLEOTIDE SEQUENCE [LARGE SCALE GENOMIC DNA]</scope>
</reference>